<protein>
    <submittedName>
        <fullName evidence="1">Uncharacterized protein</fullName>
    </submittedName>
</protein>
<geneLocation type="plasmid" evidence="1">
    <name>plasmid1</name>
</geneLocation>
<reference evidence="1 2" key="1">
    <citation type="submission" date="2017-06" db="EMBL/GenBank/DDBJ databases">
        <title>Genome sequencing of cyanobaciteial culture collection at National Institute for Environmental Studies (NIES).</title>
        <authorList>
            <person name="Hirose Y."/>
            <person name="Shimura Y."/>
            <person name="Fujisawa T."/>
            <person name="Nakamura Y."/>
            <person name="Kawachi M."/>
        </authorList>
    </citation>
    <scope>NUCLEOTIDE SEQUENCE [LARGE SCALE GENOMIC DNA]</scope>
    <source>
        <strain evidence="1 2">NIES-23</strain>
        <plasmid evidence="2">Plasmid Plasmid1 dna</plasmid>
    </source>
</reference>
<sequence length="84" mass="9578">MWCPFCQHEADASQFTKANGCPACGYALDNFYAEPITCRIYNDEGNLSRSLYIQIFPERENLIPIEALYVACDCSLDHEDDEDC</sequence>
<dbReference type="AlphaFoldDB" id="A0A1Z4KV60"/>
<evidence type="ECO:0000313" key="2">
    <source>
        <dbReference type="Proteomes" id="UP000217507"/>
    </source>
</evidence>
<dbReference type="Proteomes" id="UP000217507">
    <property type="component" value="Plasmid Plasmid1 dna"/>
</dbReference>
<evidence type="ECO:0000313" key="1">
    <source>
        <dbReference type="EMBL" id="BAY72920.1"/>
    </source>
</evidence>
<keyword evidence="1" id="KW-0614">Plasmid</keyword>
<name>A0A1Z4KV60_ANAVA</name>
<proteinExistence type="predicted"/>
<accession>A0A1Z4KV60</accession>
<dbReference type="EMBL" id="AP018217">
    <property type="protein sequence ID" value="BAY72920.1"/>
    <property type="molecule type" value="Genomic_DNA"/>
</dbReference>
<gene>
    <name evidence="1" type="ORF">NIES23_57480</name>
</gene>
<organism evidence="1 2">
    <name type="scientific">Trichormus variabilis NIES-23</name>
    <dbReference type="NCBI Taxonomy" id="1973479"/>
    <lineage>
        <taxon>Bacteria</taxon>
        <taxon>Bacillati</taxon>
        <taxon>Cyanobacteriota</taxon>
        <taxon>Cyanophyceae</taxon>
        <taxon>Nostocales</taxon>
        <taxon>Nostocaceae</taxon>
        <taxon>Trichormus</taxon>
    </lineage>
</organism>